<reference evidence="3" key="1">
    <citation type="submission" date="2022-11" db="UniProtKB">
        <authorList>
            <consortium name="WormBaseParasite"/>
        </authorList>
    </citation>
    <scope>IDENTIFICATION</scope>
</reference>
<organism evidence="2 3">
    <name type="scientific">Romanomermis culicivorax</name>
    <name type="common">Nematode worm</name>
    <dbReference type="NCBI Taxonomy" id="13658"/>
    <lineage>
        <taxon>Eukaryota</taxon>
        <taxon>Metazoa</taxon>
        <taxon>Ecdysozoa</taxon>
        <taxon>Nematoda</taxon>
        <taxon>Enoplea</taxon>
        <taxon>Dorylaimia</taxon>
        <taxon>Mermithida</taxon>
        <taxon>Mermithoidea</taxon>
        <taxon>Mermithidae</taxon>
        <taxon>Romanomermis</taxon>
    </lineage>
</organism>
<keyword evidence="1" id="KW-1133">Transmembrane helix</keyword>
<evidence type="ECO:0000256" key="1">
    <source>
        <dbReference type="SAM" id="Phobius"/>
    </source>
</evidence>
<feature type="transmembrane region" description="Helical" evidence="1">
    <location>
        <begin position="68"/>
        <end position="90"/>
    </location>
</feature>
<keyword evidence="1" id="KW-0472">Membrane</keyword>
<dbReference type="WBParaSite" id="nRc.2.0.1.t33490-RA">
    <property type="protein sequence ID" value="nRc.2.0.1.t33490-RA"/>
    <property type="gene ID" value="nRc.2.0.1.g33490"/>
</dbReference>
<protein>
    <submittedName>
        <fullName evidence="3">Uncharacterized protein</fullName>
    </submittedName>
</protein>
<dbReference type="AlphaFoldDB" id="A0A915K3Z1"/>
<evidence type="ECO:0000313" key="2">
    <source>
        <dbReference type="Proteomes" id="UP000887565"/>
    </source>
</evidence>
<sequence length="250" mass="28817">MQRRNVTGRKGNFRSVQFGWRLSSIVFHKIAVLFRPKVDFQAERSKLLTIRSAHSVGKDNMETIEASLYYLSLIIIVSFCTCTSCLFVTLETYALHHPQNVPLCFRFLTLRWLPRRLLHFGDGASPPFGRRRRVSDDGNLDVRTTATTTKIENGNEYSAVIDNGQARADKIFTLEMEKIKSDDNNDGCEISSSICEDPCNQENALKILCHFVSSIFHELRQMKKDCFEMNVRLMNKKQQQPSLLTEDWDK</sequence>
<keyword evidence="1" id="KW-0812">Transmembrane</keyword>
<proteinExistence type="predicted"/>
<evidence type="ECO:0000313" key="3">
    <source>
        <dbReference type="WBParaSite" id="nRc.2.0.1.t33490-RA"/>
    </source>
</evidence>
<accession>A0A915K3Z1</accession>
<dbReference type="Proteomes" id="UP000887565">
    <property type="component" value="Unplaced"/>
</dbReference>
<keyword evidence="2" id="KW-1185">Reference proteome</keyword>
<name>A0A915K3Z1_ROMCU</name>